<organism evidence="7 8">
    <name type="scientific">Dipteronia dyeriana</name>
    <dbReference type="NCBI Taxonomy" id="168575"/>
    <lineage>
        <taxon>Eukaryota</taxon>
        <taxon>Viridiplantae</taxon>
        <taxon>Streptophyta</taxon>
        <taxon>Embryophyta</taxon>
        <taxon>Tracheophyta</taxon>
        <taxon>Spermatophyta</taxon>
        <taxon>Magnoliopsida</taxon>
        <taxon>eudicotyledons</taxon>
        <taxon>Gunneridae</taxon>
        <taxon>Pentapetalae</taxon>
        <taxon>rosids</taxon>
        <taxon>malvids</taxon>
        <taxon>Sapindales</taxon>
        <taxon>Sapindaceae</taxon>
        <taxon>Hippocastanoideae</taxon>
        <taxon>Acereae</taxon>
        <taxon>Dipteronia</taxon>
    </lineage>
</organism>
<sequence>MSEQLRNDINVDASKWQYYRARSAAKEMIHGSVNEQYSKLWEYCAEIKMMNPDSSMIIKCSISSGYANPMFQRLYMCLSALKKGWKKGCRPILGLDSCFIKGHHVGQLLTAIEVDPNNQIYHVAQTKGIDGIRELFPHSEHRFCLKHFYNNFKASHKGLMLKQLLWGAAKAINKQGFTQFMDKLRIESEATYQWLADKDPLHWLRAFFKETALCGMLCNNICEAFNSVMLQARDKPVITLIEMIRVYLMKSGNYVYQVKENGGEQFMVNIEQKACACNKWQLIGIPCIHGMTALLNSNCDPLDFIDTKYNKDSFLKAYSPMIYGISGPSMWPKFNDIPIQCPDFKKQRGMPKKTRNLQSYKGGSNVVGSEAGNGNGGGTQPMQPTQAFGQTQPVQPRQAPTH</sequence>
<proteinExistence type="predicted"/>
<protein>
    <recommendedName>
        <fullName evidence="6">SWIM-type domain-containing protein</fullName>
    </recommendedName>
</protein>
<comment type="caution">
    <text evidence="7">The sequence shown here is derived from an EMBL/GenBank/DDBJ whole genome shotgun (WGS) entry which is preliminary data.</text>
</comment>
<dbReference type="InterPro" id="IPR007527">
    <property type="entry name" value="Znf_SWIM"/>
</dbReference>
<dbReference type="SMART" id="SM00575">
    <property type="entry name" value="ZnF_PMZ"/>
    <property type="match status" value="1"/>
</dbReference>
<dbReference type="AlphaFoldDB" id="A0AAD9U111"/>
<name>A0AAD9U111_9ROSI</name>
<keyword evidence="1" id="KW-0479">Metal-binding</keyword>
<evidence type="ECO:0000256" key="2">
    <source>
        <dbReference type="ARBA" id="ARBA00022771"/>
    </source>
</evidence>
<accession>A0AAD9U111</accession>
<dbReference type="PANTHER" id="PTHR31973:SF187">
    <property type="entry name" value="MUTATOR TRANSPOSASE MUDRA PROTEIN"/>
    <property type="match status" value="1"/>
</dbReference>
<feature type="domain" description="SWIM-type" evidence="6">
    <location>
        <begin position="266"/>
        <end position="298"/>
    </location>
</feature>
<feature type="compositionally biased region" description="Polar residues" evidence="5">
    <location>
        <begin position="380"/>
        <end position="402"/>
    </location>
</feature>
<evidence type="ECO:0000259" key="6">
    <source>
        <dbReference type="PROSITE" id="PS50966"/>
    </source>
</evidence>
<gene>
    <name evidence="7" type="ORF">Ddye_021119</name>
</gene>
<evidence type="ECO:0000313" key="8">
    <source>
        <dbReference type="Proteomes" id="UP001280121"/>
    </source>
</evidence>
<dbReference type="PROSITE" id="PS50966">
    <property type="entry name" value="ZF_SWIM"/>
    <property type="match status" value="1"/>
</dbReference>
<evidence type="ECO:0000256" key="5">
    <source>
        <dbReference type="SAM" id="MobiDB-lite"/>
    </source>
</evidence>
<dbReference type="Proteomes" id="UP001280121">
    <property type="component" value="Unassembled WGS sequence"/>
</dbReference>
<evidence type="ECO:0000256" key="4">
    <source>
        <dbReference type="PROSITE-ProRule" id="PRU00325"/>
    </source>
</evidence>
<dbReference type="InterPro" id="IPR006564">
    <property type="entry name" value="Znf_PMZ"/>
</dbReference>
<dbReference type="GO" id="GO:0008270">
    <property type="term" value="F:zinc ion binding"/>
    <property type="evidence" value="ECO:0007669"/>
    <property type="project" value="UniProtKB-KW"/>
</dbReference>
<dbReference type="EMBL" id="JANJYI010000006">
    <property type="protein sequence ID" value="KAK2645924.1"/>
    <property type="molecule type" value="Genomic_DNA"/>
</dbReference>
<dbReference type="PANTHER" id="PTHR31973">
    <property type="entry name" value="POLYPROTEIN, PUTATIVE-RELATED"/>
    <property type="match status" value="1"/>
</dbReference>
<keyword evidence="3" id="KW-0862">Zinc</keyword>
<evidence type="ECO:0000256" key="1">
    <source>
        <dbReference type="ARBA" id="ARBA00022723"/>
    </source>
</evidence>
<dbReference type="Pfam" id="PF04434">
    <property type="entry name" value="SWIM"/>
    <property type="match status" value="1"/>
</dbReference>
<feature type="region of interest" description="Disordered" evidence="5">
    <location>
        <begin position="345"/>
        <end position="402"/>
    </location>
</feature>
<keyword evidence="2 4" id="KW-0863">Zinc-finger</keyword>
<reference evidence="7" key="1">
    <citation type="journal article" date="2023" name="Plant J.">
        <title>Genome sequences and population genomics provide insights into the demographic history, inbreeding, and mutation load of two 'living fossil' tree species of Dipteronia.</title>
        <authorList>
            <person name="Feng Y."/>
            <person name="Comes H.P."/>
            <person name="Chen J."/>
            <person name="Zhu S."/>
            <person name="Lu R."/>
            <person name="Zhang X."/>
            <person name="Li P."/>
            <person name="Qiu J."/>
            <person name="Olsen K.M."/>
            <person name="Qiu Y."/>
        </authorList>
    </citation>
    <scope>NUCLEOTIDE SEQUENCE</scope>
    <source>
        <strain evidence="7">KIB01</strain>
    </source>
</reference>
<evidence type="ECO:0000256" key="3">
    <source>
        <dbReference type="ARBA" id="ARBA00022833"/>
    </source>
</evidence>
<evidence type="ECO:0000313" key="7">
    <source>
        <dbReference type="EMBL" id="KAK2645924.1"/>
    </source>
</evidence>
<keyword evidence="8" id="KW-1185">Reference proteome</keyword>